<keyword evidence="4" id="KW-0699">rRNA-binding</keyword>
<evidence type="ECO:0000256" key="3">
    <source>
        <dbReference type="ARBA" id="ARBA00011505"/>
    </source>
</evidence>
<sequence>MRPQHIKKAKLYIFKSNKHIYAQIIDQNSNKILTSSSTLSKEVNNGLKCLKTCKTAKAVGENIANKLKKLGINKIIFDRGTNIYHGQVKALADATRSKGIIF</sequence>
<keyword evidence="10" id="KW-0934">Plastid</keyword>
<keyword evidence="10" id="KW-0150">Chloroplast</keyword>
<dbReference type="GO" id="GO:0003735">
    <property type="term" value="F:structural constituent of ribosome"/>
    <property type="evidence" value="ECO:0007669"/>
    <property type="project" value="InterPro"/>
</dbReference>
<dbReference type="PANTHER" id="PTHR12899">
    <property type="entry name" value="39S RIBOSOMAL PROTEIN L18, MITOCHONDRIAL"/>
    <property type="match status" value="1"/>
</dbReference>
<evidence type="ECO:0000256" key="1">
    <source>
        <dbReference type="ARBA" id="ARBA00003898"/>
    </source>
</evidence>
<reference evidence="10" key="1">
    <citation type="journal article" date="2017" name="J. Phycol.">
        <title>Analysis of chloroplast genomes and a supermatrix inform reclassification of the Rhodomelaceae (Rhodophyta).</title>
        <authorList>
            <person name="Diaz-Tapia P."/>
            <person name="Maggs C.A."/>
            <person name="West J.A."/>
            <person name="Verbruggen H."/>
        </authorList>
    </citation>
    <scope>NUCLEOTIDE SEQUENCE</scope>
    <source>
        <strain evidence="10">PD1582</strain>
    </source>
</reference>
<dbReference type="Pfam" id="PF00861">
    <property type="entry name" value="Ribosomal_L18p"/>
    <property type="match status" value="1"/>
</dbReference>
<comment type="similarity">
    <text evidence="2">Belongs to the universal ribosomal protein uL18 family.</text>
</comment>
<geneLocation type="chloroplast" evidence="10"/>
<protein>
    <recommendedName>
        <fullName evidence="8">Large ribosomal subunit protein uL18c</fullName>
    </recommendedName>
    <alternativeName>
        <fullName evidence="9">50S ribosomal protein L18, chloroplastic</fullName>
    </alternativeName>
</protein>
<comment type="subunit">
    <text evidence="3">Part of the 50S ribosomal subunit; contacts the 5S rRNA.</text>
</comment>
<evidence type="ECO:0000256" key="9">
    <source>
        <dbReference type="ARBA" id="ARBA00035346"/>
    </source>
</evidence>
<keyword evidence="6 10" id="KW-0689">Ribosomal protein</keyword>
<keyword evidence="5" id="KW-0694">RNA-binding</keyword>
<name>A0A1Z1MQJ2_9FLOR</name>
<dbReference type="Gene3D" id="3.30.420.100">
    <property type="match status" value="1"/>
</dbReference>
<dbReference type="InterPro" id="IPR004389">
    <property type="entry name" value="Ribosomal_uL18_bac-type"/>
</dbReference>
<dbReference type="CDD" id="cd00432">
    <property type="entry name" value="Ribosomal_L18_L5e"/>
    <property type="match status" value="1"/>
</dbReference>
<dbReference type="SUPFAM" id="SSF53137">
    <property type="entry name" value="Translational machinery components"/>
    <property type="match status" value="1"/>
</dbReference>
<dbReference type="PANTHER" id="PTHR12899:SF3">
    <property type="entry name" value="LARGE RIBOSOMAL SUBUNIT PROTEIN UL18M"/>
    <property type="match status" value="1"/>
</dbReference>
<dbReference type="EMBL" id="MF101451">
    <property type="protein sequence ID" value="ARW68353.1"/>
    <property type="molecule type" value="Genomic_DNA"/>
</dbReference>
<dbReference type="AlphaFoldDB" id="A0A1Z1MQJ2"/>
<evidence type="ECO:0000256" key="5">
    <source>
        <dbReference type="ARBA" id="ARBA00022884"/>
    </source>
</evidence>
<evidence type="ECO:0000256" key="2">
    <source>
        <dbReference type="ARBA" id="ARBA00007116"/>
    </source>
</evidence>
<dbReference type="GO" id="GO:0006412">
    <property type="term" value="P:translation"/>
    <property type="evidence" value="ECO:0007669"/>
    <property type="project" value="InterPro"/>
</dbReference>
<evidence type="ECO:0000256" key="4">
    <source>
        <dbReference type="ARBA" id="ARBA00022730"/>
    </source>
</evidence>
<dbReference type="InterPro" id="IPR005484">
    <property type="entry name" value="Ribosomal_uL18_bac/plant/anim"/>
</dbReference>
<keyword evidence="7" id="KW-0687">Ribonucleoprotein</keyword>
<evidence type="ECO:0000313" key="10">
    <source>
        <dbReference type="EMBL" id="ARW68353.1"/>
    </source>
</evidence>
<evidence type="ECO:0000256" key="7">
    <source>
        <dbReference type="ARBA" id="ARBA00023274"/>
    </source>
</evidence>
<dbReference type="InterPro" id="IPR057268">
    <property type="entry name" value="Ribosomal_L18"/>
</dbReference>
<comment type="function">
    <text evidence="1">Binds 5S rRNA, forms part of the central protuberance of the 50S subunit.</text>
</comment>
<accession>A0A1Z1MQJ2</accession>
<organism evidence="10">
    <name type="scientific">Chondria sp.</name>
    <name type="common">in: red algae</name>
    <dbReference type="NCBI Taxonomy" id="1982705"/>
    <lineage>
        <taxon>Eukaryota</taxon>
        <taxon>Rhodophyta</taxon>
        <taxon>Florideophyceae</taxon>
        <taxon>Rhodymeniophycidae</taxon>
        <taxon>Ceramiales</taxon>
        <taxon>Rhodomelaceae</taxon>
        <taxon>Chondrieae</taxon>
        <taxon>Chondria</taxon>
    </lineage>
</organism>
<evidence type="ECO:0000256" key="6">
    <source>
        <dbReference type="ARBA" id="ARBA00022980"/>
    </source>
</evidence>
<evidence type="ECO:0000256" key="8">
    <source>
        <dbReference type="ARBA" id="ARBA00035303"/>
    </source>
</evidence>
<dbReference type="GO" id="GO:0022625">
    <property type="term" value="C:cytosolic large ribosomal subunit"/>
    <property type="evidence" value="ECO:0007669"/>
    <property type="project" value="TreeGrafter"/>
</dbReference>
<gene>
    <name evidence="10" type="primary">rpl18</name>
</gene>
<dbReference type="NCBIfam" id="TIGR00060">
    <property type="entry name" value="L18_bact"/>
    <property type="match status" value="1"/>
</dbReference>
<proteinExistence type="inferred from homology"/>
<dbReference type="GO" id="GO:0008097">
    <property type="term" value="F:5S rRNA binding"/>
    <property type="evidence" value="ECO:0007669"/>
    <property type="project" value="TreeGrafter"/>
</dbReference>